<dbReference type="Proteomes" id="UP000009080">
    <property type="component" value="Chromosome"/>
</dbReference>
<protein>
    <submittedName>
        <fullName evidence="1">Uncharacterized protein</fullName>
    </submittedName>
</protein>
<dbReference type="HOGENOM" id="CLU_3048904_0_0_6"/>
<accession>C5BRX7</accession>
<keyword evidence="2" id="KW-1185">Reference proteome</keyword>
<proteinExistence type="predicted"/>
<gene>
    <name evidence="1" type="ordered locus">TERTU_1296</name>
</gene>
<evidence type="ECO:0000313" key="1">
    <source>
        <dbReference type="EMBL" id="ACR12515.1"/>
    </source>
</evidence>
<reference evidence="1 2" key="1">
    <citation type="journal article" date="2009" name="PLoS ONE">
        <title>The complete genome of Teredinibacter turnerae T7901: an intracellular endosymbiont of marine wood-boring bivalves (shipworms).</title>
        <authorList>
            <person name="Yang J.C."/>
            <person name="Madupu R."/>
            <person name="Durkin A.S."/>
            <person name="Ekborg N.A."/>
            <person name="Pedamallu C.S."/>
            <person name="Hostetler J.B."/>
            <person name="Radune D."/>
            <person name="Toms B.S."/>
            <person name="Henrissat B."/>
            <person name="Coutinho P.M."/>
            <person name="Schwarz S."/>
            <person name="Field L."/>
            <person name="Trindade-Silva A.E."/>
            <person name="Soares C.A.G."/>
            <person name="Elshahawi S."/>
            <person name="Hanora A."/>
            <person name="Schmidt E.W."/>
            <person name="Haygood M.G."/>
            <person name="Posfai J."/>
            <person name="Benner J."/>
            <person name="Madinger C."/>
            <person name="Nove J."/>
            <person name="Anton B."/>
            <person name="Chaudhary K."/>
            <person name="Foster J."/>
            <person name="Holman A."/>
            <person name="Kumar S."/>
            <person name="Lessard P.A."/>
            <person name="Luyten Y.A."/>
            <person name="Slatko B."/>
            <person name="Wood N."/>
            <person name="Wu B."/>
            <person name="Teplitski M."/>
            <person name="Mougous J.D."/>
            <person name="Ward N."/>
            <person name="Eisen J.A."/>
            <person name="Badger J.H."/>
            <person name="Distel D.L."/>
        </authorList>
    </citation>
    <scope>NUCLEOTIDE SEQUENCE [LARGE SCALE GENOMIC DNA]</scope>
    <source>
        <strain evidence="2">ATCC 39867 / T7901</strain>
    </source>
</reference>
<dbReference type="KEGG" id="ttu:TERTU_1296"/>
<organism evidence="1 2">
    <name type="scientific">Teredinibacter turnerae (strain ATCC 39867 / T7901)</name>
    <dbReference type="NCBI Taxonomy" id="377629"/>
    <lineage>
        <taxon>Bacteria</taxon>
        <taxon>Pseudomonadati</taxon>
        <taxon>Pseudomonadota</taxon>
        <taxon>Gammaproteobacteria</taxon>
        <taxon>Cellvibrionales</taxon>
        <taxon>Cellvibrionaceae</taxon>
        <taxon>Teredinibacter</taxon>
    </lineage>
</organism>
<sequence>MNTIAESTIIQRKILLFIDYNKQLNNFTIDHEARAAHIEVEAPLKESKKFGFYF</sequence>
<dbReference type="AlphaFoldDB" id="C5BRX7"/>
<name>C5BRX7_TERTT</name>
<dbReference type="EMBL" id="CP001614">
    <property type="protein sequence ID" value="ACR12515.1"/>
    <property type="molecule type" value="Genomic_DNA"/>
</dbReference>
<evidence type="ECO:0000313" key="2">
    <source>
        <dbReference type="Proteomes" id="UP000009080"/>
    </source>
</evidence>